<reference evidence="1 2" key="1">
    <citation type="submission" date="2016-10" db="EMBL/GenBank/DDBJ databases">
        <authorList>
            <person name="Varghese N."/>
            <person name="Submissions S."/>
        </authorList>
    </citation>
    <scope>NUCLEOTIDE SEQUENCE [LARGE SCALE GENOMIC DNA]</scope>
    <source>
        <strain evidence="1 2">WC1T17</strain>
    </source>
</reference>
<accession>A0ABY1A8Z6</accession>
<evidence type="ECO:0000313" key="1">
    <source>
        <dbReference type="EMBL" id="SEM32251.1"/>
    </source>
</evidence>
<gene>
    <name evidence="1" type="ORF">SAMN05216431_10186</name>
</gene>
<dbReference type="Proteomes" id="UP000182089">
    <property type="component" value="Unassembled WGS sequence"/>
</dbReference>
<name>A0ABY1A8Z6_9LACO</name>
<sequence length="382" mass="44828">MKQNQFVSDVVDDLSLNGQLKLKFKNNKYGIEAKDVYATLIYIIEHNSLYASYLSFIVGVKAFLRGNAPLSRVQLCYQDNVLEAKMYDDYEYKYVLSSIHFAPLKFQKKQPLFGKGFGQYVLVQYNADQLTLVNKINGNKIYFLKERDVTKQLAALNQSRCLIYTGCTSLSQKMIIDKKATKIKSNMEMRLNISSEIMMQYPQIKPLLSQWINKYIKLYPLVNVKSCKQQKIIVKKINFQEITILYACYYPNNIIIEQIKAFFEAYDVKVKVVSCNFKNFLRADKEKYDLVFDIVEPITLSKFDFYLQEMNYLVRQKKQYITTLNRWIQSNHDVKYETKLQELLNEYSSSLCIGRYNMFYLKSDNAPYLQVDDYGQLLNLGG</sequence>
<comment type="caution">
    <text evidence="1">The sequence shown here is derived from an EMBL/GenBank/DDBJ whole genome shotgun (WGS) entry which is preliminary data.</text>
</comment>
<organism evidence="1 2">
    <name type="scientific">Ligilactobacillus ruminis</name>
    <dbReference type="NCBI Taxonomy" id="1623"/>
    <lineage>
        <taxon>Bacteria</taxon>
        <taxon>Bacillati</taxon>
        <taxon>Bacillota</taxon>
        <taxon>Bacilli</taxon>
        <taxon>Lactobacillales</taxon>
        <taxon>Lactobacillaceae</taxon>
        <taxon>Ligilactobacillus</taxon>
    </lineage>
</organism>
<dbReference type="EMBL" id="FOCC01000001">
    <property type="protein sequence ID" value="SEM32251.1"/>
    <property type="molecule type" value="Genomic_DNA"/>
</dbReference>
<proteinExistence type="predicted"/>
<evidence type="ECO:0000313" key="2">
    <source>
        <dbReference type="Proteomes" id="UP000182089"/>
    </source>
</evidence>
<protein>
    <submittedName>
        <fullName evidence="1">Uncharacterized protein</fullName>
    </submittedName>
</protein>